<organism evidence="1 2">
    <name type="scientific">Nyssa sinensis</name>
    <dbReference type="NCBI Taxonomy" id="561372"/>
    <lineage>
        <taxon>Eukaryota</taxon>
        <taxon>Viridiplantae</taxon>
        <taxon>Streptophyta</taxon>
        <taxon>Embryophyta</taxon>
        <taxon>Tracheophyta</taxon>
        <taxon>Spermatophyta</taxon>
        <taxon>Magnoliopsida</taxon>
        <taxon>eudicotyledons</taxon>
        <taxon>Gunneridae</taxon>
        <taxon>Pentapetalae</taxon>
        <taxon>asterids</taxon>
        <taxon>Cornales</taxon>
        <taxon>Nyssaceae</taxon>
        <taxon>Nyssa</taxon>
    </lineage>
</organism>
<proteinExistence type="predicted"/>
<dbReference type="InterPro" id="IPR010325">
    <property type="entry name" value="Rhamnogal_lyase"/>
</dbReference>
<name>A0A5J5BYE0_9ASTE</name>
<accession>A0A5J5BYE0</accession>
<keyword evidence="2" id="KW-1185">Reference proteome</keyword>
<dbReference type="OrthoDB" id="2130367at2759"/>
<evidence type="ECO:0000313" key="2">
    <source>
        <dbReference type="Proteomes" id="UP000325577"/>
    </source>
</evidence>
<sequence length="82" mass="9686">MRVRRCRYWDVVWNKPGSPTRIDKLAGTSFKIRVQNKSQIEISFTKTWNEGVPLNVDQKVHNAAWQPWVLFICNILALKWMA</sequence>
<protein>
    <submittedName>
        <fullName evidence="1">Uncharacterized protein</fullName>
    </submittedName>
</protein>
<dbReference type="AlphaFoldDB" id="A0A5J5BYE0"/>
<reference evidence="1 2" key="1">
    <citation type="submission" date="2019-09" db="EMBL/GenBank/DDBJ databases">
        <title>A chromosome-level genome assembly of the Chinese tupelo Nyssa sinensis.</title>
        <authorList>
            <person name="Yang X."/>
            <person name="Kang M."/>
            <person name="Yang Y."/>
            <person name="Xiong H."/>
            <person name="Wang M."/>
            <person name="Zhang Z."/>
            <person name="Wang Z."/>
            <person name="Wu H."/>
            <person name="Ma T."/>
            <person name="Liu J."/>
            <person name="Xi Z."/>
        </authorList>
    </citation>
    <scope>NUCLEOTIDE SEQUENCE [LARGE SCALE GENOMIC DNA]</scope>
    <source>
        <strain evidence="1">J267</strain>
        <tissue evidence="1">Leaf</tissue>
    </source>
</reference>
<evidence type="ECO:0000313" key="1">
    <source>
        <dbReference type="EMBL" id="KAA8546652.1"/>
    </source>
</evidence>
<gene>
    <name evidence="1" type="ORF">F0562_003117</name>
</gene>
<dbReference type="Pfam" id="PF06045">
    <property type="entry name" value="Rhamnogal_lyase"/>
    <property type="match status" value="1"/>
</dbReference>
<dbReference type="Proteomes" id="UP000325577">
    <property type="component" value="Linkage Group LG1"/>
</dbReference>
<dbReference type="EMBL" id="CM018032">
    <property type="protein sequence ID" value="KAA8546652.1"/>
    <property type="molecule type" value="Genomic_DNA"/>
</dbReference>